<evidence type="ECO:0000256" key="1">
    <source>
        <dbReference type="ARBA" id="ARBA00001478"/>
    </source>
</evidence>
<keyword evidence="5 7" id="KW-0808">Transferase</keyword>
<dbReference type="GO" id="GO:0009011">
    <property type="term" value="F:alpha-1,4-glucan glucosyltransferase (ADP-glucose donor) activity"/>
    <property type="evidence" value="ECO:0007669"/>
    <property type="project" value="UniProtKB-UniRule"/>
</dbReference>
<evidence type="ECO:0000256" key="3">
    <source>
        <dbReference type="ARBA" id="ARBA00010281"/>
    </source>
</evidence>
<protein>
    <recommendedName>
        <fullName evidence="7">Glycogen synthase</fullName>
        <ecNumber evidence="7">2.4.1.21</ecNumber>
    </recommendedName>
    <alternativeName>
        <fullName evidence="7">Starch [bacterial glycogen] synthase</fullName>
    </alternativeName>
</protein>
<comment type="catalytic activity">
    <reaction evidence="1 7">
        <text>[(1-&gt;4)-alpha-D-glucosyl](n) + ADP-alpha-D-glucose = [(1-&gt;4)-alpha-D-glucosyl](n+1) + ADP + H(+)</text>
        <dbReference type="Rhea" id="RHEA:18189"/>
        <dbReference type="Rhea" id="RHEA-COMP:9584"/>
        <dbReference type="Rhea" id="RHEA-COMP:9587"/>
        <dbReference type="ChEBI" id="CHEBI:15378"/>
        <dbReference type="ChEBI" id="CHEBI:15444"/>
        <dbReference type="ChEBI" id="CHEBI:57498"/>
        <dbReference type="ChEBI" id="CHEBI:456216"/>
        <dbReference type="EC" id="2.4.1.21"/>
    </reaction>
</comment>
<dbReference type="Pfam" id="PF00534">
    <property type="entry name" value="Glycos_transf_1"/>
    <property type="match status" value="1"/>
</dbReference>
<dbReference type="CDD" id="cd03791">
    <property type="entry name" value="GT5_Glycogen_synthase_DULL1-like"/>
    <property type="match status" value="1"/>
</dbReference>
<dbReference type="GO" id="GO:0004373">
    <property type="term" value="F:alpha-1,4-glucan glucosyltransferase (UDP-glucose donor) activity"/>
    <property type="evidence" value="ECO:0007669"/>
    <property type="project" value="InterPro"/>
</dbReference>
<dbReference type="Proteomes" id="UP000740557">
    <property type="component" value="Unassembled WGS sequence"/>
</dbReference>
<dbReference type="SUPFAM" id="SSF53756">
    <property type="entry name" value="UDP-Glycosyltransferase/glycogen phosphorylase"/>
    <property type="match status" value="1"/>
</dbReference>
<dbReference type="Pfam" id="PF08323">
    <property type="entry name" value="Glyco_transf_5"/>
    <property type="match status" value="1"/>
</dbReference>
<dbReference type="Gene3D" id="3.40.50.2000">
    <property type="entry name" value="Glycogen Phosphorylase B"/>
    <property type="match status" value="2"/>
</dbReference>
<reference evidence="10" key="2">
    <citation type="journal article" date="2021" name="Microbiome">
        <title>Successional dynamics and alternative stable states in a saline activated sludge microbial community over 9 years.</title>
        <authorList>
            <person name="Wang Y."/>
            <person name="Ye J."/>
            <person name="Ju F."/>
            <person name="Liu L."/>
            <person name="Boyd J.A."/>
            <person name="Deng Y."/>
            <person name="Parks D.H."/>
            <person name="Jiang X."/>
            <person name="Yin X."/>
            <person name="Woodcroft B.J."/>
            <person name="Tyson G.W."/>
            <person name="Hugenholtz P."/>
            <person name="Polz M.F."/>
            <person name="Zhang T."/>
        </authorList>
    </citation>
    <scope>NUCLEOTIDE SEQUENCE</scope>
    <source>
        <strain evidence="10">HKST-UBA79</strain>
    </source>
</reference>
<evidence type="ECO:0000256" key="6">
    <source>
        <dbReference type="ARBA" id="ARBA00023056"/>
    </source>
</evidence>
<evidence type="ECO:0000256" key="2">
    <source>
        <dbReference type="ARBA" id="ARBA00002764"/>
    </source>
</evidence>
<evidence type="ECO:0000313" key="11">
    <source>
        <dbReference type="Proteomes" id="UP000740557"/>
    </source>
</evidence>
<dbReference type="InterPro" id="IPR001296">
    <property type="entry name" value="Glyco_trans_1"/>
</dbReference>
<dbReference type="AlphaFoldDB" id="A0A955J1I0"/>
<dbReference type="HAMAP" id="MF_00484">
    <property type="entry name" value="Glycogen_synth"/>
    <property type="match status" value="1"/>
</dbReference>
<feature type="binding site" evidence="7">
    <location>
        <position position="15"/>
    </location>
    <ligand>
        <name>ADP-alpha-D-glucose</name>
        <dbReference type="ChEBI" id="CHEBI:57498"/>
    </ligand>
</feature>
<dbReference type="GO" id="GO:0005978">
    <property type="term" value="P:glycogen biosynthetic process"/>
    <property type="evidence" value="ECO:0007669"/>
    <property type="project" value="UniProtKB-UniRule"/>
</dbReference>
<comment type="pathway">
    <text evidence="7">Glycan biosynthesis; glycogen biosynthesis.</text>
</comment>
<dbReference type="EC" id="2.4.1.21" evidence="7"/>
<feature type="domain" description="Glycosyl transferase family 1" evidence="8">
    <location>
        <begin position="282"/>
        <end position="427"/>
    </location>
</feature>
<evidence type="ECO:0000313" key="10">
    <source>
        <dbReference type="EMBL" id="MCA9308089.1"/>
    </source>
</evidence>
<dbReference type="PANTHER" id="PTHR45825">
    <property type="entry name" value="GRANULE-BOUND STARCH SYNTHASE 1, CHLOROPLASTIC/AMYLOPLASTIC"/>
    <property type="match status" value="1"/>
</dbReference>
<comment type="function">
    <text evidence="2 7">Synthesizes alpha-1,4-glucan chains using ADP-glucose.</text>
</comment>
<sequence length="475" mass="53180">MKVLLVASEVAPLIKLGGLGDVIGSLPKALSKLSDVQADVIIPFFPTAKTEGHILNKVMNLEVPFDTKIHSVEVYCTKLPESDVSVYLLRNEEFFAVGGKSAFQNNISETEMFGFFNRVVVEFLKARYNTYDLVHCNDWHTGLIPHILEDEIGVTRPATLLTIHNLSYQGMSDLDILHDLDLNTFDHSIIAWDAEDNNINMLQQGLASADYLSTVSPTYAKEILTSQFGNGLEDILNSRVGRLVGILNGLDYSQFPRNFTTTNWSQAKPFSKRTLQQHLGLPVDETRPLYSFVSRLDANQKGLDILFESMSTFIKQDVQFVLLGTGSKEWEDRFKTLAEHTNASINIMFDVDLAISIYEASDFLLVPSKFEPCGLTQMIAMWYGALPIVHATGGLKDSVDNAVNGFVFDNYSSKDLTAVLNSSLQVFEDTNKLSKMIDSAMASDFSWDKSAQKYLDLYKRVLMRRQESLSISTIL</sequence>
<comment type="similarity">
    <text evidence="3 7">Belongs to the glycosyltransferase 1 family. Bacterial/plant glycogen synthase subfamily.</text>
</comment>
<evidence type="ECO:0000256" key="7">
    <source>
        <dbReference type="HAMAP-Rule" id="MF_00484"/>
    </source>
</evidence>
<evidence type="ECO:0000259" key="9">
    <source>
        <dbReference type="Pfam" id="PF08323"/>
    </source>
</evidence>
<dbReference type="NCBIfam" id="TIGR02095">
    <property type="entry name" value="glgA"/>
    <property type="match status" value="1"/>
</dbReference>
<name>A0A955J1I0_UNCKA</name>
<evidence type="ECO:0000259" key="8">
    <source>
        <dbReference type="Pfam" id="PF00534"/>
    </source>
</evidence>
<keyword evidence="4 7" id="KW-0328">Glycosyltransferase</keyword>
<keyword evidence="6 7" id="KW-0320">Glycogen biosynthesis</keyword>
<dbReference type="InterPro" id="IPR013534">
    <property type="entry name" value="Starch_synth_cat_dom"/>
</dbReference>
<gene>
    <name evidence="7" type="primary">glgA</name>
    <name evidence="10" type="ORF">KC980_01120</name>
</gene>
<dbReference type="EMBL" id="JAGQNX010000031">
    <property type="protein sequence ID" value="MCA9308089.1"/>
    <property type="molecule type" value="Genomic_DNA"/>
</dbReference>
<evidence type="ECO:0000256" key="4">
    <source>
        <dbReference type="ARBA" id="ARBA00022676"/>
    </source>
</evidence>
<comment type="caution">
    <text evidence="10">The sequence shown here is derived from an EMBL/GenBank/DDBJ whole genome shotgun (WGS) entry which is preliminary data.</text>
</comment>
<dbReference type="PANTHER" id="PTHR45825:SF11">
    <property type="entry name" value="ALPHA AMYLASE DOMAIN-CONTAINING PROTEIN"/>
    <property type="match status" value="1"/>
</dbReference>
<feature type="domain" description="Starch synthase catalytic" evidence="9">
    <location>
        <begin position="2"/>
        <end position="237"/>
    </location>
</feature>
<evidence type="ECO:0000256" key="5">
    <source>
        <dbReference type="ARBA" id="ARBA00022679"/>
    </source>
</evidence>
<reference evidence="10" key="1">
    <citation type="submission" date="2020-04" db="EMBL/GenBank/DDBJ databases">
        <authorList>
            <person name="Zhang T."/>
        </authorList>
    </citation>
    <scope>NUCLEOTIDE SEQUENCE</scope>
    <source>
        <strain evidence="10">HKST-UBA79</strain>
    </source>
</reference>
<organism evidence="10 11">
    <name type="scientific">candidate division WWE3 bacterium</name>
    <dbReference type="NCBI Taxonomy" id="2053526"/>
    <lineage>
        <taxon>Bacteria</taxon>
        <taxon>Katanobacteria</taxon>
    </lineage>
</organism>
<dbReference type="InterPro" id="IPR011835">
    <property type="entry name" value="GS/SS"/>
</dbReference>
<accession>A0A955J1I0</accession>
<proteinExistence type="inferred from homology"/>